<dbReference type="EMBL" id="CP000804">
    <property type="protein sequence ID" value="ABU58938.1"/>
    <property type="molecule type" value="Genomic_DNA"/>
</dbReference>
<dbReference type="Gene3D" id="3.40.50.720">
    <property type="entry name" value="NAD(P)-binding Rossmann-like Domain"/>
    <property type="match status" value="1"/>
</dbReference>
<evidence type="ECO:0000313" key="1">
    <source>
        <dbReference type="EMBL" id="ABU58938.1"/>
    </source>
</evidence>
<name>A7NF71_ROSCS</name>
<dbReference type="SUPFAM" id="SSF51735">
    <property type="entry name" value="NAD(P)-binding Rossmann-fold domains"/>
    <property type="match status" value="1"/>
</dbReference>
<dbReference type="OrthoDB" id="9809586at2"/>
<keyword evidence="2" id="KW-1185">Reference proteome</keyword>
<dbReference type="HOGENOM" id="CLU_1561712_0_0_0"/>
<evidence type="ECO:0008006" key="3">
    <source>
        <dbReference type="Google" id="ProtNLM"/>
    </source>
</evidence>
<protein>
    <recommendedName>
        <fullName evidence="3">NAD(P)-binding domain-containing protein</fullName>
    </recommendedName>
</protein>
<proteinExistence type="predicted"/>
<dbReference type="KEGG" id="rca:Rcas_2876"/>
<reference evidence="1 2" key="1">
    <citation type="submission" date="2007-08" db="EMBL/GenBank/DDBJ databases">
        <title>Complete sequence of Roseiflexus castenholzii DSM 13941.</title>
        <authorList>
            <consortium name="US DOE Joint Genome Institute"/>
            <person name="Copeland A."/>
            <person name="Lucas S."/>
            <person name="Lapidus A."/>
            <person name="Barry K."/>
            <person name="Glavina del Rio T."/>
            <person name="Dalin E."/>
            <person name="Tice H."/>
            <person name="Pitluck S."/>
            <person name="Thompson L.S."/>
            <person name="Brettin T."/>
            <person name="Bruce D."/>
            <person name="Detter J.C."/>
            <person name="Han C."/>
            <person name="Tapia R."/>
            <person name="Schmutz J."/>
            <person name="Larimer F."/>
            <person name="Land M."/>
            <person name="Hauser L."/>
            <person name="Kyrpides N."/>
            <person name="Mikhailova N."/>
            <person name="Bryant D.A."/>
            <person name="Hanada S."/>
            <person name="Tsukatani Y."/>
            <person name="Richardson P."/>
        </authorList>
    </citation>
    <scope>NUCLEOTIDE SEQUENCE [LARGE SCALE GENOMIC DNA]</scope>
    <source>
        <strain evidence="2">DSM 13941 / HLO8</strain>
    </source>
</reference>
<evidence type="ECO:0000313" key="2">
    <source>
        <dbReference type="Proteomes" id="UP000000263"/>
    </source>
</evidence>
<dbReference type="STRING" id="383372.Rcas_2876"/>
<dbReference type="Proteomes" id="UP000000263">
    <property type="component" value="Chromosome"/>
</dbReference>
<gene>
    <name evidence="1" type="ordered locus">Rcas_2876</name>
</gene>
<dbReference type="AlphaFoldDB" id="A7NF71"/>
<dbReference type="RefSeq" id="WP_012121362.1">
    <property type="nucleotide sequence ID" value="NC_009767.1"/>
</dbReference>
<dbReference type="InterPro" id="IPR036291">
    <property type="entry name" value="NAD(P)-bd_dom_sf"/>
</dbReference>
<organism evidence="1 2">
    <name type="scientific">Roseiflexus castenholzii (strain DSM 13941 / HLO8)</name>
    <dbReference type="NCBI Taxonomy" id="383372"/>
    <lineage>
        <taxon>Bacteria</taxon>
        <taxon>Bacillati</taxon>
        <taxon>Chloroflexota</taxon>
        <taxon>Chloroflexia</taxon>
        <taxon>Chloroflexales</taxon>
        <taxon>Roseiflexineae</taxon>
        <taxon>Roseiflexaceae</taxon>
        <taxon>Roseiflexus</taxon>
    </lineage>
</organism>
<accession>A7NF71</accession>
<sequence>MITIAPAVQRGGDDTIESVDLTGNQSLIDAVAPAGVRQIIFVSTIASDPKSPAPIFRAKGAAEARLRESGNGTPARLSVLVSAATDGIGRRIIVGMTAIIKDRFTIRTVECVLEWEEMAGLRSLSHCAWSVSSCGPGTLTRRPWSGVRGFFARIMPRIYALVGRNVQGMSP</sequence>